<keyword evidence="3" id="KW-0347">Helicase</keyword>
<reference evidence="8 9" key="1">
    <citation type="submission" date="2019-06" db="EMBL/GenBank/DDBJ databases">
        <title>Whole genome shotgun sequence of Zoogloea ramigera NBRC 15342.</title>
        <authorList>
            <person name="Hosoyama A."/>
            <person name="Uohara A."/>
            <person name="Ohji S."/>
            <person name="Ichikawa N."/>
        </authorList>
    </citation>
    <scope>NUCLEOTIDE SEQUENCE [LARGE SCALE GENOMIC DNA]</scope>
    <source>
        <strain evidence="8 9">NBRC 15342</strain>
    </source>
</reference>
<dbReference type="GO" id="GO:0016787">
    <property type="term" value="F:hydrolase activity"/>
    <property type="evidence" value="ECO:0007669"/>
    <property type="project" value="UniProtKB-KW"/>
</dbReference>
<name>A0A4Y4CWW0_ZOORA</name>
<evidence type="ECO:0000259" key="7">
    <source>
        <dbReference type="PROSITE" id="PS51643"/>
    </source>
</evidence>
<feature type="domain" description="HD Cas3-type" evidence="7">
    <location>
        <begin position="698"/>
        <end position="868"/>
    </location>
</feature>
<dbReference type="Pfam" id="PF22590">
    <property type="entry name" value="Cas3-like_C_2"/>
    <property type="match status" value="1"/>
</dbReference>
<organism evidence="8 9">
    <name type="scientific">Zoogloea ramigera</name>
    <dbReference type="NCBI Taxonomy" id="350"/>
    <lineage>
        <taxon>Bacteria</taxon>
        <taxon>Pseudomonadati</taxon>
        <taxon>Pseudomonadota</taxon>
        <taxon>Betaproteobacteria</taxon>
        <taxon>Rhodocyclales</taxon>
        <taxon>Zoogloeaceae</taxon>
        <taxon>Zoogloea</taxon>
    </lineage>
</organism>
<feature type="domain" description="Helicase ATP-binding" evidence="6">
    <location>
        <begin position="23"/>
        <end position="214"/>
    </location>
</feature>
<dbReference type="Proteomes" id="UP000318422">
    <property type="component" value="Unassembled WGS sequence"/>
</dbReference>
<dbReference type="NCBIfam" id="TIGR02621">
    <property type="entry name" value="cas3_GSU0051"/>
    <property type="match status" value="1"/>
</dbReference>
<dbReference type="EMBL" id="BJNV01000039">
    <property type="protein sequence ID" value="GEC96259.1"/>
    <property type="molecule type" value="Genomic_DNA"/>
</dbReference>
<evidence type="ECO:0000313" key="9">
    <source>
        <dbReference type="Proteomes" id="UP000318422"/>
    </source>
</evidence>
<dbReference type="InterPro" id="IPR013444">
    <property type="entry name" value="Helicase_Cas3_CRISPR-ass_Anaes"/>
</dbReference>
<dbReference type="GO" id="GO:0005524">
    <property type="term" value="F:ATP binding"/>
    <property type="evidence" value="ECO:0007669"/>
    <property type="project" value="UniProtKB-KW"/>
</dbReference>
<sequence length="878" mass="95583">MQFEAFFQHVNEHPPFPWQRRLADRLAPGSDLAITVPTGLGKSAAIDAAIWGALAGRWRCIVFVVDRRIVVDEVHERALRIDTALQNKPELAELRDRLGPLQIVRLRGGLFGDDDWVLYPDRLSVVLSTVDQVGSRLLGRGYGVSPRRWPLHSAFFSSQTLIVVDEAHLSSPFLHTLTTLRRSGADITILPMSATLADPSPDALGLEADDHAHPLIARRLAARKLTRLIDAASDDMKFVGQALAEAITLGLGKPGRKLGVIVNRVATARLLYENLKKRGERCILLIGRSRGLDRERLLANYLPELKAGRHRSADQPALCVVATQTVEVGADFDFDAIISESASLSALRQRFGRLDRLGELGATHAVILNRKGKKTDPVYGDDGAKAWAWLNAQAAGGTIDMGLAALSTAITANPPPAEQAAAIATLLPAHLHLLAQSGPYAPEIDVAPWLHGPQPPRAEVTLVWRADLDPTTSEHWRDCVAAMPPMRAESLDMPLSAVRRWLRGEHKLDDSLCDLDHSPSNEGTPHTASGHARLALRWRGLEDSGLVTADEIQPGDTLIVPATWGGCDEWGWAPNATRPVEDLAEQCHVAPPEGRQAPAPLLRLWPERLASIDPRENLRAALLAALQARAQFDAQEDTDLRADAESALDDTLHTLREQLATSRHPWIRRLGVDFTIDTYPGGLLLRGAGITEEHGVIETGIAVPLDIHHGDVARWATALAGHHPQRNPILAAARIHDAGKREPRMQRMLHGNALAAAAGPLLAKSAQRLPADRLNAHRESGLPRGFRHELASLAYEAPSAPLVRYLVGSHHGYGRPWFVPCVDSTADGAAIAALGSGWLALYARLLNEHGPWQLARCEWLLRTADARASIEEAAGDNA</sequence>
<dbReference type="GO" id="GO:0004386">
    <property type="term" value="F:helicase activity"/>
    <property type="evidence" value="ECO:0007669"/>
    <property type="project" value="UniProtKB-KW"/>
</dbReference>
<evidence type="ECO:0000256" key="1">
    <source>
        <dbReference type="ARBA" id="ARBA00022741"/>
    </source>
</evidence>
<dbReference type="PROSITE" id="PS51192">
    <property type="entry name" value="HELICASE_ATP_BIND_1"/>
    <property type="match status" value="1"/>
</dbReference>
<dbReference type="PROSITE" id="PS51643">
    <property type="entry name" value="HD_CAS3"/>
    <property type="match status" value="1"/>
</dbReference>
<keyword evidence="5" id="KW-0051">Antiviral defense</keyword>
<dbReference type="InterPro" id="IPR027417">
    <property type="entry name" value="P-loop_NTPase"/>
</dbReference>
<dbReference type="InterPro" id="IPR054712">
    <property type="entry name" value="Cas3-like_dom"/>
</dbReference>
<keyword evidence="1" id="KW-0547">Nucleotide-binding</keyword>
<protein>
    <recommendedName>
        <fullName evidence="10">Type I-U CRISPR-associated helicase/endonuclease Cas3</fullName>
    </recommendedName>
</protein>
<dbReference type="InterPro" id="IPR001650">
    <property type="entry name" value="Helicase_C-like"/>
</dbReference>
<gene>
    <name evidence="8" type="ORF">ZRA01_23320</name>
</gene>
<proteinExistence type="predicted"/>
<dbReference type="GO" id="GO:0051607">
    <property type="term" value="P:defense response to virus"/>
    <property type="evidence" value="ECO:0007669"/>
    <property type="project" value="UniProtKB-KW"/>
</dbReference>
<accession>A0A4Y4CWW0</accession>
<evidence type="ECO:0000256" key="4">
    <source>
        <dbReference type="ARBA" id="ARBA00022840"/>
    </source>
</evidence>
<evidence type="ECO:0000256" key="5">
    <source>
        <dbReference type="ARBA" id="ARBA00023118"/>
    </source>
</evidence>
<dbReference type="AlphaFoldDB" id="A0A4Y4CWW0"/>
<comment type="caution">
    <text evidence="8">The sequence shown here is derived from an EMBL/GenBank/DDBJ whole genome shotgun (WGS) entry which is preliminary data.</text>
</comment>
<dbReference type="SMART" id="SM00490">
    <property type="entry name" value="HELICc"/>
    <property type="match status" value="1"/>
</dbReference>
<keyword evidence="4" id="KW-0067">ATP-binding</keyword>
<evidence type="ECO:0000256" key="2">
    <source>
        <dbReference type="ARBA" id="ARBA00022801"/>
    </source>
</evidence>
<keyword evidence="9" id="KW-1185">Reference proteome</keyword>
<keyword evidence="2" id="KW-0378">Hydrolase</keyword>
<dbReference type="OrthoDB" id="9810236at2"/>
<dbReference type="SMART" id="SM00487">
    <property type="entry name" value="DEXDc"/>
    <property type="match status" value="1"/>
</dbReference>
<dbReference type="RefSeq" id="WP_141352404.1">
    <property type="nucleotide sequence ID" value="NZ_BJNV01000039.1"/>
</dbReference>
<evidence type="ECO:0000259" key="6">
    <source>
        <dbReference type="PROSITE" id="PS51192"/>
    </source>
</evidence>
<dbReference type="Gene3D" id="3.40.50.300">
    <property type="entry name" value="P-loop containing nucleotide triphosphate hydrolases"/>
    <property type="match status" value="2"/>
</dbReference>
<evidence type="ECO:0000313" key="8">
    <source>
        <dbReference type="EMBL" id="GEC96259.1"/>
    </source>
</evidence>
<evidence type="ECO:0000256" key="3">
    <source>
        <dbReference type="ARBA" id="ARBA00022806"/>
    </source>
</evidence>
<dbReference type="InterPro" id="IPR006483">
    <property type="entry name" value="CRISPR-assoc_Cas3_HD"/>
</dbReference>
<dbReference type="SUPFAM" id="SSF52540">
    <property type="entry name" value="P-loop containing nucleoside triphosphate hydrolases"/>
    <property type="match status" value="1"/>
</dbReference>
<dbReference type="InterPro" id="IPR014001">
    <property type="entry name" value="Helicase_ATP-bd"/>
</dbReference>
<evidence type="ECO:0008006" key="10">
    <source>
        <dbReference type="Google" id="ProtNLM"/>
    </source>
</evidence>